<dbReference type="AlphaFoldDB" id="A0A4R5D5T0"/>
<proteinExistence type="predicted"/>
<dbReference type="EMBL" id="SMFL01000023">
    <property type="protein sequence ID" value="TDE08832.1"/>
    <property type="molecule type" value="Genomic_DNA"/>
</dbReference>
<accession>A0A4R5D5T0</accession>
<reference evidence="1 2" key="1">
    <citation type="submission" date="2019-03" db="EMBL/GenBank/DDBJ databases">
        <title>Dyadobacter AR-3-6 sp. nov., isolated from arctic soil.</title>
        <authorList>
            <person name="Chaudhary D.K."/>
        </authorList>
    </citation>
    <scope>NUCLEOTIDE SEQUENCE [LARGE SCALE GENOMIC DNA]</scope>
    <source>
        <strain evidence="1 2">AR-3-6</strain>
    </source>
</reference>
<keyword evidence="2" id="KW-1185">Reference proteome</keyword>
<dbReference type="RefSeq" id="WP_131962538.1">
    <property type="nucleotide sequence ID" value="NZ_SMFL01000023.1"/>
</dbReference>
<comment type="caution">
    <text evidence="1">The sequence shown here is derived from an EMBL/GenBank/DDBJ whole genome shotgun (WGS) entry which is preliminary data.</text>
</comment>
<name>A0A4R5D5T0_9BACT</name>
<sequence>MNTNIHQSDLEWLNPSVEPTLPRLANSINLRIEKHKEHIKRDRQLIVDNLLFMNIVNDAHERIKDRLAKIEEALEILTLFGVDKQS</sequence>
<protein>
    <submittedName>
        <fullName evidence="1">Uncharacterized protein</fullName>
    </submittedName>
</protein>
<organism evidence="1 2">
    <name type="scientific">Dyadobacter psychrotolerans</name>
    <dbReference type="NCBI Taxonomy" id="2541721"/>
    <lineage>
        <taxon>Bacteria</taxon>
        <taxon>Pseudomonadati</taxon>
        <taxon>Bacteroidota</taxon>
        <taxon>Cytophagia</taxon>
        <taxon>Cytophagales</taxon>
        <taxon>Spirosomataceae</taxon>
        <taxon>Dyadobacter</taxon>
    </lineage>
</organism>
<evidence type="ECO:0000313" key="1">
    <source>
        <dbReference type="EMBL" id="TDE08832.1"/>
    </source>
</evidence>
<dbReference type="Proteomes" id="UP000294850">
    <property type="component" value="Unassembled WGS sequence"/>
</dbReference>
<dbReference type="OrthoDB" id="1444218at2"/>
<gene>
    <name evidence="1" type="ORF">E0F88_31795</name>
</gene>
<evidence type="ECO:0000313" key="2">
    <source>
        <dbReference type="Proteomes" id="UP000294850"/>
    </source>
</evidence>